<name>A0AAV2J9T1_KNICA</name>
<accession>A0AAV2J9T1</accession>
<organism evidence="2 3">
    <name type="scientific">Knipowitschia caucasica</name>
    <name type="common">Caucasian dwarf goby</name>
    <name type="synonym">Pomatoschistus caucasicus</name>
    <dbReference type="NCBI Taxonomy" id="637954"/>
    <lineage>
        <taxon>Eukaryota</taxon>
        <taxon>Metazoa</taxon>
        <taxon>Chordata</taxon>
        <taxon>Craniata</taxon>
        <taxon>Vertebrata</taxon>
        <taxon>Euteleostomi</taxon>
        <taxon>Actinopterygii</taxon>
        <taxon>Neopterygii</taxon>
        <taxon>Teleostei</taxon>
        <taxon>Neoteleostei</taxon>
        <taxon>Acanthomorphata</taxon>
        <taxon>Gobiaria</taxon>
        <taxon>Gobiiformes</taxon>
        <taxon>Gobioidei</taxon>
        <taxon>Gobiidae</taxon>
        <taxon>Gobiinae</taxon>
        <taxon>Knipowitschia</taxon>
    </lineage>
</organism>
<feature type="region of interest" description="Disordered" evidence="1">
    <location>
        <begin position="42"/>
        <end position="67"/>
    </location>
</feature>
<protein>
    <submittedName>
        <fullName evidence="2">Uncharacterized protein</fullName>
    </submittedName>
</protein>
<evidence type="ECO:0000256" key="1">
    <source>
        <dbReference type="SAM" id="MobiDB-lite"/>
    </source>
</evidence>
<proteinExistence type="predicted"/>
<reference evidence="2 3" key="1">
    <citation type="submission" date="2024-04" db="EMBL/GenBank/DDBJ databases">
        <authorList>
            <person name="Waldvogel A.-M."/>
            <person name="Schoenle A."/>
        </authorList>
    </citation>
    <scope>NUCLEOTIDE SEQUENCE [LARGE SCALE GENOMIC DNA]</scope>
</reference>
<gene>
    <name evidence="2" type="ORF">KC01_LOCUS5977</name>
</gene>
<sequence length="414" mass="44530">MHRLSPRESAKPESRYPVDRARAPASISPLVCYQPSLAPPLRHSQSPLKYPARAHETHPRRGGRPPRFPLYPDPAARAHSFLSHVASISPTATLTRTFSRVPRLLISSPVRLYPSSRTLSIDPQPLFSTRGLRLTHQCSHPSRCSPRLSRCPEIIRVPTLSDVCLPAYRPISLLRLTLLPSLSSPQIASFLSPLSVSPLALTLALHALRSPLARAPAATASLPPERVVSSPTSRSLPSRSAPKSLAASSPRSILLRPSRLSPTRLPLCKSPILVSGSSHPVHSISPPEGAPASLPPLIRGPSILMSSPTRSAALPSTYSRPRAISHFLSRSLPLSPHRISSSETGIAPSTSPYSPSSRLLAFHLFSPPGSALTPQHRFYSCCLSFIGFCHVLIASPALTQLAGAKNPEDSARSV</sequence>
<dbReference type="Proteomes" id="UP001497482">
    <property type="component" value="Chromosome 11"/>
</dbReference>
<feature type="compositionally biased region" description="Low complexity" evidence="1">
    <location>
        <begin position="219"/>
        <end position="240"/>
    </location>
</feature>
<feature type="region of interest" description="Disordered" evidence="1">
    <location>
        <begin position="219"/>
        <end position="250"/>
    </location>
</feature>
<keyword evidence="3" id="KW-1185">Reference proteome</keyword>
<evidence type="ECO:0000313" key="3">
    <source>
        <dbReference type="Proteomes" id="UP001497482"/>
    </source>
</evidence>
<dbReference type="EMBL" id="OZ035833">
    <property type="protein sequence ID" value="CAL1574232.1"/>
    <property type="molecule type" value="Genomic_DNA"/>
</dbReference>
<dbReference type="AlphaFoldDB" id="A0AAV2J9T1"/>
<feature type="region of interest" description="Disordered" evidence="1">
    <location>
        <begin position="1"/>
        <end position="21"/>
    </location>
</feature>
<evidence type="ECO:0000313" key="2">
    <source>
        <dbReference type="EMBL" id="CAL1574232.1"/>
    </source>
</evidence>